<sequence>MEGLLKSLAAAGMVYSSHYLGLKAYDKFCVPDGLWGFLGGILTTASPLCAATLKVVQTTEASYTSAILFGFSRLLIDGVTTISTKVF</sequence>
<name>A0A6C0I6D9_9ZZZZ</name>
<organism evidence="1">
    <name type="scientific">viral metagenome</name>
    <dbReference type="NCBI Taxonomy" id="1070528"/>
    <lineage>
        <taxon>unclassified sequences</taxon>
        <taxon>metagenomes</taxon>
        <taxon>organismal metagenomes</taxon>
    </lineage>
</organism>
<protein>
    <submittedName>
        <fullName evidence="1">Uncharacterized protein</fullName>
    </submittedName>
</protein>
<evidence type="ECO:0000313" key="1">
    <source>
        <dbReference type="EMBL" id="QHT88369.1"/>
    </source>
</evidence>
<dbReference type="AlphaFoldDB" id="A0A6C0I6D9"/>
<accession>A0A6C0I6D9</accession>
<reference evidence="1" key="1">
    <citation type="journal article" date="2020" name="Nature">
        <title>Giant virus diversity and host interactions through global metagenomics.</title>
        <authorList>
            <person name="Schulz F."/>
            <person name="Roux S."/>
            <person name="Paez-Espino D."/>
            <person name="Jungbluth S."/>
            <person name="Walsh D.A."/>
            <person name="Denef V.J."/>
            <person name="McMahon K.D."/>
            <person name="Konstantinidis K.T."/>
            <person name="Eloe-Fadrosh E.A."/>
            <person name="Kyrpides N.C."/>
            <person name="Woyke T."/>
        </authorList>
    </citation>
    <scope>NUCLEOTIDE SEQUENCE</scope>
    <source>
        <strain evidence="1">GVMAG-M-3300023184-50</strain>
    </source>
</reference>
<proteinExistence type="predicted"/>
<dbReference type="EMBL" id="MN740115">
    <property type="protein sequence ID" value="QHT88369.1"/>
    <property type="molecule type" value="Genomic_DNA"/>
</dbReference>